<keyword evidence="5 11" id="KW-0671">Queuosine biosynthesis</keyword>
<evidence type="ECO:0000256" key="8">
    <source>
        <dbReference type="ARBA" id="ARBA00037993"/>
    </source>
</evidence>
<dbReference type="eggNOG" id="COG0603">
    <property type="taxonomic scope" value="Bacteria"/>
</dbReference>
<organism evidence="12 13">
    <name type="scientific">Deferribacter desulfuricans (strain DSM 14783 / JCM 11476 / NBRC 101012 / SSM1)</name>
    <dbReference type="NCBI Taxonomy" id="639282"/>
    <lineage>
        <taxon>Bacteria</taxon>
        <taxon>Pseudomonadati</taxon>
        <taxon>Deferribacterota</taxon>
        <taxon>Deferribacteres</taxon>
        <taxon>Deferribacterales</taxon>
        <taxon>Deferribacteraceae</taxon>
        <taxon>Deferribacter</taxon>
    </lineage>
</organism>
<evidence type="ECO:0000313" key="13">
    <source>
        <dbReference type="Proteomes" id="UP000001520"/>
    </source>
</evidence>
<comment type="pathway">
    <text evidence="1 11">Purine metabolism; 7-cyano-7-deazaguanine biosynthesis.</text>
</comment>
<dbReference type="PANTHER" id="PTHR42914">
    <property type="entry name" value="7-CYANO-7-DEAZAGUANINE SYNTHASE"/>
    <property type="match status" value="1"/>
</dbReference>
<evidence type="ECO:0000256" key="9">
    <source>
        <dbReference type="ARBA" id="ARBA00039149"/>
    </source>
</evidence>
<dbReference type="PIRSF" id="PIRSF006293">
    <property type="entry name" value="ExsB"/>
    <property type="match status" value="1"/>
</dbReference>
<sequence length="237" mass="26816">MRKAIVLVSGGMDSCVTAAIAKDMGYELYLLHTNYGQRTENRELKAFYDIASYYDAKDTLVVSIDYLKKIGGSALTDEKIEVEKGNLNRKEIPKTYVPFRNANILSIATSWAEVIEAERIFIGAVEEDSSGYPDCRKIFYDKFNDLLSVALAKDIGLKVETPLINMKKKDIVKKGVELNAPLHLSWSCYKSEDKACGECDSCLLRLKGFMEAGEIDPIPYEKFPEFYETYLIKRRGV</sequence>
<feature type="binding site" evidence="11">
    <location>
        <position position="196"/>
    </location>
    <ligand>
        <name>Zn(2+)</name>
        <dbReference type="ChEBI" id="CHEBI:29105"/>
    </ligand>
</feature>
<evidence type="ECO:0000256" key="7">
    <source>
        <dbReference type="ARBA" id="ARBA00022840"/>
    </source>
</evidence>
<dbReference type="OrthoDB" id="9789567at2"/>
<dbReference type="PANTHER" id="PTHR42914:SF1">
    <property type="entry name" value="7-CYANO-7-DEAZAGUANINE SYNTHASE"/>
    <property type="match status" value="1"/>
</dbReference>
<dbReference type="CDD" id="cd01995">
    <property type="entry name" value="QueC-like"/>
    <property type="match status" value="1"/>
</dbReference>
<dbReference type="InterPro" id="IPR018317">
    <property type="entry name" value="QueC"/>
</dbReference>
<gene>
    <name evidence="11" type="primary">queC</name>
    <name evidence="12" type="ordered locus">DEFDS_0939</name>
</gene>
<protein>
    <recommendedName>
        <fullName evidence="9 11">7-cyano-7-deazaguanine synthase</fullName>
        <ecNumber evidence="9 11">6.3.4.20</ecNumber>
    </recommendedName>
    <alternativeName>
        <fullName evidence="11">7-cyano-7-carbaguanine synthase</fullName>
    </alternativeName>
    <alternativeName>
        <fullName evidence="11">PreQ(0) synthase</fullName>
    </alternativeName>
    <alternativeName>
        <fullName evidence="11">Queuosine biosynthesis protein QueC</fullName>
    </alternativeName>
</protein>
<evidence type="ECO:0000313" key="12">
    <source>
        <dbReference type="EMBL" id="BAI80411.1"/>
    </source>
</evidence>
<dbReference type="EMBL" id="AP011529">
    <property type="protein sequence ID" value="BAI80411.1"/>
    <property type="molecule type" value="Genomic_DNA"/>
</dbReference>
<dbReference type="GO" id="GO:0008616">
    <property type="term" value="P:tRNA queuosine(34) biosynthetic process"/>
    <property type="evidence" value="ECO:0007669"/>
    <property type="project" value="UniProtKB-UniRule"/>
</dbReference>
<reference evidence="12 13" key="1">
    <citation type="journal article" date="2010" name="DNA Res.">
        <title>Bacterial lifestyle in a deep-sea hydrothermal vent chimney revealed by the genome sequence of the thermophilic bacterium Deferribacter desulfuricans SSM1.</title>
        <authorList>
            <person name="Takaki Y."/>
            <person name="Shimamura S."/>
            <person name="Nakagawa S."/>
            <person name="Fukuhara Y."/>
            <person name="Horikawa H."/>
            <person name="Ankai A."/>
            <person name="Harada T."/>
            <person name="Hosoyama A."/>
            <person name="Oguchi A."/>
            <person name="Fukui S."/>
            <person name="Fujita N."/>
            <person name="Takami H."/>
            <person name="Takai K."/>
        </authorList>
    </citation>
    <scope>NUCLEOTIDE SEQUENCE [LARGE SCALE GENOMIC DNA]</scope>
    <source>
        <strain evidence="13">DSM 14783 / JCM 11476 / NBRC 101012 / SSM1</strain>
    </source>
</reference>
<comment type="similarity">
    <text evidence="8 11">Belongs to the QueC family.</text>
</comment>
<accession>D3PCT8</accession>
<dbReference type="NCBIfam" id="TIGR00364">
    <property type="entry name" value="7-cyano-7-deazaguanine synthase QueC"/>
    <property type="match status" value="1"/>
</dbReference>
<dbReference type="Pfam" id="PF06508">
    <property type="entry name" value="QueC"/>
    <property type="match status" value="1"/>
</dbReference>
<evidence type="ECO:0000256" key="1">
    <source>
        <dbReference type="ARBA" id="ARBA00005061"/>
    </source>
</evidence>
<evidence type="ECO:0000256" key="11">
    <source>
        <dbReference type="HAMAP-Rule" id="MF_01633"/>
    </source>
</evidence>
<comment type="cofactor">
    <cofactor evidence="11">
        <name>Zn(2+)</name>
        <dbReference type="ChEBI" id="CHEBI:29105"/>
    </cofactor>
    <text evidence="11">Binds 1 zinc ion per subunit.</text>
</comment>
<dbReference type="EC" id="6.3.4.20" evidence="9 11"/>
<dbReference type="RefSeq" id="WP_013007658.1">
    <property type="nucleotide sequence ID" value="NC_013939.1"/>
</dbReference>
<feature type="binding site" evidence="11">
    <location>
        <begin position="8"/>
        <end position="18"/>
    </location>
    <ligand>
        <name>ATP</name>
        <dbReference type="ChEBI" id="CHEBI:30616"/>
    </ligand>
</feature>
<dbReference type="InterPro" id="IPR014729">
    <property type="entry name" value="Rossmann-like_a/b/a_fold"/>
</dbReference>
<dbReference type="HAMAP" id="MF_01633">
    <property type="entry name" value="QueC"/>
    <property type="match status" value="1"/>
</dbReference>
<dbReference type="AlphaFoldDB" id="D3PCT8"/>
<dbReference type="STRING" id="639282.DEFDS_0939"/>
<dbReference type="HOGENOM" id="CLU_081854_1_0_0"/>
<keyword evidence="6 11" id="KW-0862">Zinc</keyword>
<keyword evidence="7 11" id="KW-0067">ATP-binding</keyword>
<keyword evidence="3 11" id="KW-0479">Metal-binding</keyword>
<dbReference type="GO" id="GO:0005524">
    <property type="term" value="F:ATP binding"/>
    <property type="evidence" value="ECO:0007669"/>
    <property type="project" value="UniProtKB-UniRule"/>
</dbReference>
<evidence type="ECO:0000256" key="10">
    <source>
        <dbReference type="ARBA" id="ARBA00047890"/>
    </source>
</evidence>
<evidence type="ECO:0000256" key="6">
    <source>
        <dbReference type="ARBA" id="ARBA00022833"/>
    </source>
</evidence>
<evidence type="ECO:0000256" key="4">
    <source>
        <dbReference type="ARBA" id="ARBA00022741"/>
    </source>
</evidence>
<keyword evidence="13" id="KW-1185">Reference proteome</keyword>
<feature type="binding site" evidence="11">
    <location>
        <position position="202"/>
    </location>
    <ligand>
        <name>Zn(2+)</name>
        <dbReference type="ChEBI" id="CHEBI:29105"/>
    </ligand>
</feature>
<dbReference type="GO" id="GO:0016879">
    <property type="term" value="F:ligase activity, forming carbon-nitrogen bonds"/>
    <property type="evidence" value="ECO:0007669"/>
    <property type="project" value="UniProtKB-UniRule"/>
</dbReference>
<dbReference type="GO" id="GO:0008270">
    <property type="term" value="F:zinc ion binding"/>
    <property type="evidence" value="ECO:0007669"/>
    <property type="project" value="UniProtKB-UniRule"/>
</dbReference>
<dbReference type="Gene3D" id="3.40.50.620">
    <property type="entry name" value="HUPs"/>
    <property type="match status" value="1"/>
</dbReference>
<proteinExistence type="inferred from homology"/>
<dbReference type="KEGG" id="ddf:DEFDS_0939"/>
<name>D3PCT8_DEFDS</name>
<dbReference type="Proteomes" id="UP000001520">
    <property type="component" value="Chromosome"/>
</dbReference>
<keyword evidence="2 11" id="KW-0436">Ligase</keyword>
<keyword evidence="4 11" id="KW-0547">Nucleotide-binding</keyword>
<comment type="function">
    <text evidence="11">Catalyzes the ATP-dependent conversion of 7-carboxy-7-deazaguanine (CDG) to 7-cyano-7-deazaguanine (preQ(0)).</text>
</comment>
<dbReference type="UniPathway" id="UPA00391"/>
<dbReference type="SUPFAM" id="SSF52402">
    <property type="entry name" value="Adenine nucleotide alpha hydrolases-like"/>
    <property type="match status" value="1"/>
</dbReference>
<evidence type="ECO:0000256" key="5">
    <source>
        <dbReference type="ARBA" id="ARBA00022785"/>
    </source>
</evidence>
<feature type="binding site" evidence="11">
    <location>
        <position position="188"/>
    </location>
    <ligand>
        <name>Zn(2+)</name>
        <dbReference type="ChEBI" id="CHEBI:29105"/>
    </ligand>
</feature>
<comment type="catalytic activity">
    <reaction evidence="10 11">
        <text>7-carboxy-7-carbaguanine + NH4(+) + 2 ATP = 7-cyano-7-carbaguanine + 2 AMP + 2 diphosphate + 2 H(+)</text>
        <dbReference type="Rhea" id="RHEA:27982"/>
        <dbReference type="ChEBI" id="CHEBI:15378"/>
        <dbReference type="ChEBI" id="CHEBI:28938"/>
        <dbReference type="ChEBI" id="CHEBI:30616"/>
        <dbReference type="ChEBI" id="CHEBI:33019"/>
        <dbReference type="ChEBI" id="CHEBI:45075"/>
        <dbReference type="ChEBI" id="CHEBI:61036"/>
        <dbReference type="ChEBI" id="CHEBI:456215"/>
        <dbReference type="EC" id="6.3.4.20"/>
    </reaction>
</comment>
<feature type="binding site" evidence="11">
    <location>
        <position position="199"/>
    </location>
    <ligand>
        <name>Zn(2+)</name>
        <dbReference type="ChEBI" id="CHEBI:29105"/>
    </ligand>
</feature>
<evidence type="ECO:0000256" key="2">
    <source>
        <dbReference type="ARBA" id="ARBA00022598"/>
    </source>
</evidence>
<evidence type="ECO:0000256" key="3">
    <source>
        <dbReference type="ARBA" id="ARBA00022723"/>
    </source>
</evidence>